<feature type="compositionally biased region" description="Low complexity" evidence="1">
    <location>
        <begin position="79"/>
        <end position="90"/>
    </location>
</feature>
<feature type="region of interest" description="Disordered" evidence="1">
    <location>
        <begin position="1"/>
        <end position="153"/>
    </location>
</feature>
<accession>A0A0F7SHR3</accession>
<evidence type="ECO:0000259" key="2">
    <source>
        <dbReference type="Pfam" id="PF15249"/>
    </source>
</evidence>
<organism evidence="3">
    <name type="scientific">Phaffia rhodozyma</name>
    <name type="common">Yeast</name>
    <name type="synonym">Xanthophyllomyces dendrorhous</name>
    <dbReference type="NCBI Taxonomy" id="264483"/>
    <lineage>
        <taxon>Eukaryota</taxon>
        <taxon>Fungi</taxon>
        <taxon>Dikarya</taxon>
        <taxon>Basidiomycota</taxon>
        <taxon>Agaricomycotina</taxon>
        <taxon>Tremellomycetes</taxon>
        <taxon>Cystofilobasidiales</taxon>
        <taxon>Mrakiaceae</taxon>
        <taxon>Phaffia</taxon>
    </lineage>
</organism>
<dbReference type="InterPro" id="IPR015671">
    <property type="entry name" value="GSCR1_dom"/>
</dbReference>
<dbReference type="Pfam" id="PF15249">
    <property type="entry name" value="GLTSCR1"/>
    <property type="match status" value="1"/>
</dbReference>
<evidence type="ECO:0000256" key="1">
    <source>
        <dbReference type="SAM" id="MobiDB-lite"/>
    </source>
</evidence>
<reference evidence="3" key="1">
    <citation type="submission" date="2014-08" db="EMBL/GenBank/DDBJ databases">
        <authorList>
            <person name="Sharma Rahul"/>
            <person name="Thines Marco"/>
        </authorList>
    </citation>
    <scope>NUCLEOTIDE SEQUENCE</scope>
</reference>
<sequence>MSSSARSTLPSSTTTKTASSSIHPVHSSSSHTPIHSSVHAVRPIYLESSSPATPSSSTSSAVRPQPSQVKDTTASSGRPVPSHPAVSSSALNRTAGTLPVNRGSSGPSNPSVSNATPSSSAVRVTGGSAGTPGPGPKMVAPKEERSFEERSVAESLRRRVTVALSHDQYMTLHPDVSPFEDVCDVIQRLLPYHIWQIPDQDLSFPPPPPSSGTDQKGKARATDWQWDDVASSTPEADITEAVRFAKRKRELEKRFVSLKRREGQHASPSLQAIPLGRAAIADELRQIYHLKTGLRSATSEQSAAINRLNELKRELAALRAPPPPPLPPPQQTLNRPPLQTGSARPPANYTNRGAPLQQRVPISAQSVNGVNMARPLNSGMYRPPSVGTPGRPPAQRPGYPTYRPPIQSSASSSSQVRPSSANLSISSRPLPSASNTRPSVPTTTPSSTSGASHIDLHAPVPLSLPASTLPTLMNLGIIPRTNSAPDAPSLVWNLRVDGVNIAFNLILGTLSPAQLSGLAGILSKVQAGNGSGTSTSTGSSAASSSSSLTSINNTAPAASAAAAAVPRLPPLASSARLGQGPSGQGTKPDSKVKTGPGP</sequence>
<feature type="compositionally biased region" description="Basic and acidic residues" evidence="1">
    <location>
        <begin position="140"/>
        <end position="153"/>
    </location>
</feature>
<name>A0A0F7SHR3_PHARH</name>
<feature type="compositionally biased region" description="Low complexity" evidence="1">
    <location>
        <begin position="532"/>
        <end position="551"/>
    </location>
</feature>
<feature type="compositionally biased region" description="Polar residues" evidence="1">
    <location>
        <begin position="422"/>
        <end position="433"/>
    </location>
</feature>
<feature type="compositionally biased region" description="Polar residues" evidence="1">
    <location>
        <begin position="65"/>
        <end position="76"/>
    </location>
</feature>
<dbReference type="AlphaFoldDB" id="A0A0F7SHR3"/>
<feature type="region of interest" description="Disordered" evidence="1">
    <location>
        <begin position="528"/>
        <end position="551"/>
    </location>
</feature>
<feature type="compositionally biased region" description="Low complexity" evidence="1">
    <location>
        <begin position="434"/>
        <end position="449"/>
    </location>
</feature>
<feature type="compositionally biased region" description="Low complexity" evidence="1">
    <location>
        <begin position="99"/>
        <end position="114"/>
    </location>
</feature>
<proteinExistence type="predicted"/>
<feature type="region of interest" description="Disordered" evidence="1">
    <location>
        <begin position="318"/>
        <end position="361"/>
    </location>
</feature>
<evidence type="ECO:0000313" key="3">
    <source>
        <dbReference type="EMBL" id="CDZ96552.1"/>
    </source>
</evidence>
<feature type="compositionally biased region" description="Low complexity" evidence="1">
    <location>
        <begin position="48"/>
        <end position="61"/>
    </location>
</feature>
<protein>
    <recommendedName>
        <fullName evidence="2">GLTSCR protein conserved domain-containing protein</fullName>
    </recommendedName>
</protein>
<feature type="compositionally biased region" description="Pro residues" evidence="1">
    <location>
        <begin position="320"/>
        <end position="330"/>
    </location>
</feature>
<feature type="compositionally biased region" description="Low complexity" evidence="1">
    <location>
        <begin position="1"/>
        <end position="39"/>
    </location>
</feature>
<feature type="region of interest" description="Disordered" evidence="1">
    <location>
        <begin position="570"/>
        <end position="598"/>
    </location>
</feature>
<feature type="compositionally biased region" description="Low complexity" evidence="1">
    <location>
        <begin position="404"/>
        <end position="421"/>
    </location>
</feature>
<dbReference type="EMBL" id="LN483144">
    <property type="protein sequence ID" value="CDZ96552.1"/>
    <property type="molecule type" value="Genomic_DNA"/>
</dbReference>
<feature type="domain" description="GLTSCR protein conserved" evidence="2">
    <location>
        <begin position="167"/>
        <end position="291"/>
    </location>
</feature>
<feature type="region of interest" description="Disordered" evidence="1">
    <location>
        <begin position="373"/>
        <end position="454"/>
    </location>
</feature>
<feature type="compositionally biased region" description="Low complexity" evidence="1">
    <location>
        <begin position="331"/>
        <end position="340"/>
    </location>
</feature>
<feature type="region of interest" description="Disordered" evidence="1">
    <location>
        <begin position="200"/>
        <end position="219"/>
    </location>
</feature>